<dbReference type="OrthoDB" id="39246at2759"/>
<organism evidence="5 6">
    <name type="scientific">Phaeodactylum tricornutum (strain CCAP 1055/1)</name>
    <dbReference type="NCBI Taxonomy" id="556484"/>
    <lineage>
        <taxon>Eukaryota</taxon>
        <taxon>Sar</taxon>
        <taxon>Stramenopiles</taxon>
        <taxon>Ochrophyta</taxon>
        <taxon>Bacillariophyta</taxon>
        <taxon>Bacillariophyceae</taxon>
        <taxon>Bacillariophycidae</taxon>
        <taxon>Naviculales</taxon>
        <taxon>Phaeodactylaceae</taxon>
        <taxon>Phaeodactylum</taxon>
    </lineage>
</organism>
<dbReference type="Proteomes" id="UP000000759">
    <property type="component" value="Chromosome 22"/>
</dbReference>
<dbReference type="Gene3D" id="3.10.20.30">
    <property type="match status" value="1"/>
</dbReference>
<dbReference type="GO" id="GO:0051537">
    <property type="term" value="F:2 iron, 2 sulfur cluster binding"/>
    <property type="evidence" value="ECO:0007669"/>
    <property type="project" value="UniProtKB-KW"/>
</dbReference>
<dbReference type="eggNOG" id="ENOG502SGYY">
    <property type="taxonomic scope" value="Eukaryota"/>
</dbReference>
<dbReference type="InterPro" id="IPR006058">
    <property type="entry name" value="2Fe2S_fd_BS"/>
</dbReference>
<evidence type="ECO:0000256" key="2">
    <source>
        <dbReference type="ARBA" id="ARBA00023014"/>
    </source>
</evidence>
<evidence type="ECO:0000313" key="6">
    <source>
        <dbReference type="Proteomes" id="UP000000759"/>
    </source>
</evidence>
<dbReference type="PROSITE" id="PS51085">
    <property type="entry name" value="2FE2S_FER_2"/>
    <property type="match status" value="1"/>
</dbReference>
<evidence type="ECO:0000256" key="1">
    <source>
        <dbReference type="ARBA" id="ARBA00022714"/>
    </source>
</evidence>
<feature type="domain" description="2Fe-2S ferredoxin-type" evidence="4">
    <location>
        <begin position="73"/>
        <end position="140"/>
    </location>
</feature>
<evidence type="ECO:0000256" key="3">
    <source>
        <dbReference type="SAM" id="SignalP"/>
    </source>
</evidence>
<dbReference type="HOGENOM" id="CLU_1859300_0_0_1"/>
<dbReference type="PROSITE" id="PS00197">
    <property type="entry name" value="2FE2S_FER_1"/>
    <property type="match status" value="1"/>
</dbReference>
<name>B7GAG9_PHATC</name>
<dbReference type="InterPro" id="IPR001041">
    <property type="entry name" value="2Fe-2S_ferredoxin-type"/>
</dbReference>
<keyword evidence="1" id="KW-0408">Iron</keyword>
<keyword evidence="2" id="KW-0411">Iron-sulfur</keyword>
<dbReference type="EMBL" id="CM000624">
    <property type="protein sequence ID" value="EEC44249.1"/>
    <property type="molecule type" value="Genomic_DNA"/>
</dbReference>
<dbReference type="RefSeq" id="XP_002184071.1">
    <property type="nucleotide sequence ID" value="XM_002184035.1"/>
</dbReference>
<dbReference type="Pfam" id="PF00111">
    <property type="entry name" value="Fer2"/>
    <property type="match status" value="1"/>
</dbReference>
<evidence type="ECO:0000259" key="4">
    <source>
        <dbReference type="PROSITE" id="PS51085"/>
    </source>
</evidence>
<dbReference type="CDD" id="cd00207">
    <property type="entry name" value="fer2"/>
    <property type="match status" value="1"/>
</dbReference>
<feature type="signal peptide" evidence="3">
    <location>
        <begin position="1"/>
        <end position="23"/>
    </location>
</feature>
<dbReference type="GeneID" id="7195786"/>
<dbReference type="InterPro" id="IPR012675">
    <property type="entry name" value="Beta-grasp_dom_sf"/>
</dbReference>
<dbReference type="AlphaFoldDB" id="B7GAG9"/>
<dbReference type="PaxDb" id="2850-Phatr49401"/>
<dbReference type="InterPro" id="IPR036010">
    <property type="entry name" value="2Fe-2S_ferredoxin-like_sf"/>
</dbReference>
<dbReference type="InParanoid" id="B7GAG9"/>
<keyword evidence="1" id="KW-0001">2Fe-2S</keyword>
<proteinExistence type="predicted"/>
<keyword evidence="3" id="KW-0732">Signal</keyword>
<sequence length="140" mass="14700">MMYTARSFIGTFLALCLIAKVTAFGVIPRTNSAAPSSTTRLHFFGGLSNAFKNDDGLGKPQNAGLKNGPKYNDNVTVNGKKVEGAVAGQKLTAVANKVRVKIPVNCQKGDCGTCTVKLNGRQVKACSTPLPTGKAKIETL</sequence>
<reference evidence="5 6" key="1">
    <citation type="journal article" date="2008" name="Nature">
        <title>The Phaeodactylum genome reveals the evolutionary history of diatom genomes.</title>
        <authorList>
            <person name="Bowler C."/>
            <person name="Allen A.E."/>
            <person name="Badger J.H."/>
            <person name="Grimwood J."/>
            <person name="Jabbari K."/>
            <person name="Kuo A."/>
            <person name="Maheswari U."/>
            <person name="Martens C."/>
            <person name="Maumus F."/>
            <person name="Otillar R.P."/>
            <person name="Rayko E."/>
            <person name="Salamov A."/>
            <person name="Vandepoele K."/>
            <person name="Beszteri B."/>
            <person name="Gruber A."/>
            <person name="Heijde M."/>
            <person name="Katinka M."/>
            <person name="Mock T."/>
            <person name="Valentin K."/>
            <person name="Verret F."/>
            <person name="Berges J.A."/>
            <person name="Brownlee C."/>
            <person name="Cadoret J.P."/>
            <person name="Chiovitti A."/>
            <person name="Choi C.J."/>
            <person name="Coesel S."/>
            <person name="De Martino A."/>
            <person name="Detter J.C."/>
            <person name="Durkin C."/>
            <person name="Falciatore A."/>
            <person name="Fournet J."/>
            <person name="Haruta M."/>
            <person name="Huysman M.J."/>
            <person name="Jenkins B.D."/>
            <person name="Jiroutova K."/>
            <person name="Jorgensen R.E."/>
            <person name="Joubert Y."/>
            <person name="Kaplan A."/>
            <person name="Kroger N."/>
            <person name="Kroth P.G."/>
            <person name="La Roche J."/>
            <person name="Lindquist E."/>
            <person name="Lommer M."/>
            <person name="Martin-Jezequel V."/>
            <person name="Lopez P.J."/>
            <person name="Lucas S."/>
            <person name="Mangogna M."/>
            <person name="McGinnis K."/>
            <person name="Medlin L.K."/>
            <person name="Montsant A."/>
            <person name="Oudot-Le Secq M.P."/>
            <person name="Napoli C."/>
            <person name="Obornik M."/>
            <person name="Parker M.S."/>
            <person name="Petit J.L."/>
            <person name="Porcel B.M."/>
            <person name="Poulsen N."/>
            <person name="Robison M."/>
            <person name="Rychlewski L."/>
            <person name="Rynearson T.A."/>
            <person name="Schmutz J."/>
            <person name="Shapiro H."/>
            <person name="Siaut M."/>
            <person name="Stanley M."/>
            <person name="Sussman M.R."/>
            <person name="Taylor A.R."/>
            <person name="Vardi A."/>
            <person name="von Dassow P."/>
            <person name="Vyverman W."/>
            <person name="Willis A."/>
            <person name="Wyrwicz L.S."/>
            <person name="Rokhsar D.S."/>
            <person name="Weissenbach J."/>
            <person name="Armbrust E.V."/>
            <person name="Green B.R."/>
            <person name="Van de Peer Y."/>
            <person name="Grigoriev I.V."/>
        </authorList>
    </citation>
    <scope>NUCLEOTIDE SEQUENCE [LARGE SCALE GENOMIC DNA]</scope>
    <source>
        <strain evidence="5 6">CCAP 1055/1</strain>
    </source>
</reference>
<dbReference type="SUPFAM" id="SSF54292">
    <property type="entry name" value="2Fe-2S ferredoxin-like"/>
    <property type="match status" value="1"/>
</dbReference>
<evidence type="ECO:0000313" key="5">
    <source>
        <dbReference type="EMBL" id="EEC44249.1"/>
    </source>
</evidence>
<accession>B7GAG9</accession>
<keyword evidence="6" id="KW-1185">Reference proteome</keyword>
<gene>
    <name evidence="5" type="ORF">PHATRDRAFT_49401</name>
</gene>
<protein>
    <recommendedName>
        <fullName evidence="4">2Fe-2S ferredoxin-type domain-containing protein</fullName>
    </recommendedName>
</protein>
<keyword evidence="1" id="KW-0479">Metal-binding</keyword>
<reference evidence="6" key="2">
    <citation type="submission" date="2008-08" db="EMBL/GenBank/DDBJ databases">
        <authorList>
            <consortium name="Diatom Consortium"/>
            <person name="Grigoriev I."/>
            <person name="Grimwood J."/>
            <person name="Kuo A."/>
            <person name="Otillar R.P."/>
            <person name="Salamov A."/>
            <person name="Detter J.C."/>
            <person name="Lindquist E."/>
            <person name="Shapiro H."/>
            <person name="Lucas S."/>
            <person name="Glavina del Rio T."/>
            <person name="Pitluck S."/>
            <person name="Rokhsar D."/>
            <person name="Bowler C."/>
        </authorList>
    </citation>
    <scope>GENOME REANNOTATION</scope>
    <source>
        <strain evidence="6">CCAP 1055/1</strain>
    </source>
</reference>
<feature type="chain" id="PRO_5002855953" description="2Fe-2S ferredoxin-type domain-containing protein" evidence="3">
    <location>
        <begin position="24"/>
        <end position="140"/>
    </location>
</feature>
<dbReference type="KEGG" id="pti:PHATRDRAFT_49401"/>